<dbReference type="InterPro" id="IPR015421">
    <property type="entry name" value="PyrdxlP-dep_Trfase_major"/>
</dbReference>
<evidence type="ECO:0000256" key="13">
    <source>
        <dbReference type="ARBA" id="ARBA00066978"/>
    </source>
</evidence>
<comment type="cofactor">
    <cofactor evidence="1">
        <name>pyridoxal 5'-phosphate</name>
        <dbReference type="ChEBI" id="CHEBI:597326"/>
    </cofactor>
</comment>
<comment type="pathway">
    <text evidence="12">Amino-acid biosynthesis; L-lysine biosynthesis via DAP pathway; LL-2,6-diaminopimelate from (S)-tetrahydrodipicolinate (succinylase route): step 2/3.</text>
</comment>
<dbReference type="NCBIfam" id="NF005855">
    <property type="entry name" value="PRK07777.1"/>
    <property type="match status" value="1"/>
</dbReference>
<dbReference type="GO" id="GO:0008652">
    <property type="term" value="P:amino acid biosynthetic process"/>
    <property type="evidence" value="ECO:0007669"/>
    <property type="project" value="UniProtKB-KW"/>
</dbReference>
<keyword evidence="5" id="KW-0963">Cytoplasm</keyword>
<evidence type="ECO:0000256" key="5">
    <source>
        <dbReference type="ARBA" id="ARBA00022490"/>
    </source>
</evidence>
<comment type="caution">
    <text evidence="18">The sequence shown here is derived from an EMBL/GenBank/DDBJ whole genome shotgun (WGS) entry which is preliminary data.</text>
</comment>
<dbReference type="CDD" id="cd00609">
    <property type="entry name" value="AAT_like"/>
    <property type="match status" value="1"/>
</dbReference>
<dbReference type="Gene3D" id="3.40.640.10">
    <property type="entry name" value="Type I PLP-dependent aspartate aminotransferase-like (Major domain)"/>
    <property type="match status" value="1"/>
</dbReference>
<evidence type="ECO:0000256" key="3">
    <source>
        <dbReference type="ARBA" id="ARBA00008954"/>
    </source>
</evidence>
<dbReference type="GO" id="GO:0009016">
    <property type="term" value="F:succinyldiaminopimelate transaminase activity"/>
    <property type="evidence" value="ECO:0007669"/>
    <property type="project" value="UniProtKB-EC"/>
</dbReference>
<dbReference type="InterPro" id="IPR015422">
    <property type="entry name" value="PyrdxlP-dep_Trfase_small"/>
</dbReference>
<keyword evidence="8 18" id="KW-0808">Transferase</keyword>
<comment type="subcellular location">
    <subcellularLocation>
        <location evidence="2">Cytoplasm</location>
    </subcellularLocation>
</comment>
<name>A0A7X0HL44_9ACTN</name>
<evidence type="ECO:0000256" key="16">
    <source>
        <dbReference type="SAM" id="MobiDB-lite"/>
    </source>
</evidence>
<comment type="similarity">
    <text evidence="3">Belongs to the class-III pyridoxal-phosphate-dependent aminotransferase family.</text>
</comment>
<evidence type="ECO:0000256" key="1">
    <source>
        <dbReference type="ARBA" id="ARBA00001933"/>
    </source>
</evidence>
<dbReference type="SUPFAM" id="SSF53383">
    <property type="entry name" value="PLP-dependent transferases"/>
    <property type="match status" value="1"/>
</dbReference>
<accession>A0A7X0HL44</accession>
<dbReference type="GO" id="GO:0005737">
    <property type="term" value="C:cytoplasm"/>
    <property type="evidence" value="ECO:0007669"/>
    <property type="project" value="UniProtKB-SubCell"/>
</dbReference>
<evidence type="ECO:0000256" key="2">
    <source>
        <dbReference type="ARBA" id="ARBA00004496"/>
    </source>
</evidence>
<gene>
    <name evidence="18" type="ORF">HNQ79_004647</name>
</gene>
<comment type="function">
    <text evidence="11">Involved in the lysine biosynthetic pathways. It catalyzes the transfer of an amino group from L-glutamate to N-succinyl-2-l-amino-6-oxoheptanedioate (N-succinyl-2-l-amino-6-ketopimelate) in a PLP-dependent reaction, yielding as products N-succinyl-l-2,6-diaminoheptanedioate (N-succinyl-diaminopimelate) and 2-oxoglutarate.</text>
</comment>
<dbReference type="InterPro" id="IPR051326">
    <property type="entry name" value="Kynurenine-oxoglutarate_AT"/>
</dbReference>
<proteinExistence type="inferred from homology"/>
<keyword evidence="9" id="KW-0663">Pyridoxal phosphate</keyword>
<keyword evidence="6 18" id="KW-0032">Aminotransferase</keyword>
<dbReference type="EMBL" id="JACHEM010000012">
    <property type="protein sequence ID" value="MBB6438143.1"/>
    <property type="molecule type" value="Genomic_DNA"/>
</dbReference>
<evidence type="ECO:0000256" key="9">
    <source>
        <dbReference type="ARBA" id="ARBA00022898"/>
    </source>
</evidence>
<evidence type="ECO:0000256" key="15">
    <source>
        <dbReference type="ARBA" id="ARBA00078668"/>
    </source>
</evidence>
<feature type="domain" description="Aminotransferase class I/classII large" evidence="17">
    <location>
        <begin position="83"/>
        <end position="437"/>
    </location>
</feature>
<dbReference type="EC" id="2.6.1.17" evidence="13"/>
<dbReference type="AlphaFoldDB" id="A0A7X0HL44"/>
<evidence type="ECO:0000313" key="18">
    <source>
        <dbReference type="EMBL" id="MBB6438143.1"/>
    </source>
</evidence>
<dbReference type="RefSeq" id="WP_185034028.1">
    <property type="nucleotide sequence ID" value="NZ_BNBN01000003.1"/>
</dbReference>
<keyword evidence="7" id="KW-0028">Amino-acid biosynthesis</keyword>
<reference evidence="18 19" key="1">
    <citation type="submission" date="2020-08" db="EMBL/GenBank/DDBJ databases">
        <title>Genomic Encyclopedia of Type Strains, Phase IV (KMG-IV): sequencing the most valuable type-strain genomes for metagenomic binning, comparative biology and taxonomic classification.</title>
        <authorList>
            <person name="Goeker M."/>
        </authorList>
    </citation>
    <scope>NUCLEOTIDE SEQUENCE [LARGE SCALE GENOMIC DNA]</scope>
    <source>
        <strain evidence="18 19">DSM 40141</strain>
    </source>
</reference>
<dbReference type="FunFam" id="3.40.640.10:FF:000076">
    <property type="entry name" value="N-succinyldiaminopimelate aminotransferase DapC"/>
    <property type="match status" value="1"/>
</dbReference>
<dbReference type="InterPro" id="IPR015424">
    <property type="entry name" value="PyrdxlP-dep_Trfase"/>
</dbReference>
<dbReference type="GO" id="GO:0030170">
    <property type="term" value="F:pyridoxal phosphate binding"/>
    <property type="evidence" value="ECO:0007669"/>
    <property type="project" value="InterPro"/>
</dbReference>
<sequence>MTSRSDTPGPDTPAPATPGTGSPPPGTPAPGTPASETTATGIPSSETVAPSRAGRPFLNRRLAGFGTTIFAEMSALAVRTGAVNLGQGFPDEDGPESVREAAVRALRDGRGNQYPPGPGVPELREAITAHQQRWYGVALDPDTDVLVTAGATEAVAAALLALVEPGDEVIALEPYYDSYAACIAMAGGTRVPVTLRPRDGAYHLDLDELRDAITPRTRLLLLNTPHNPTGTVLTRAELSAIAQLAVERDLLVVTDEVYEHLVYDGEHVPLASLPGMRERTATISSSGKTFALTGWKVGWVTGSREMVAAVRSAKQFLTYVSAGPFQYAIAEALALPDTYYEALRTEMRARRDLLADGLAAAGFGVYRPAGTYFVTTDIRPLGGTADGFAFCRELPERAGVVAVPNAAFYDDRTAGAPFVRFAFCKRREVLSEAVRRLKGLAGG</sequence>
<evidence type="ECO:0000256" key="14">
    <source>
        <dbReference type="ARBA" id="ARBA00073795"/>
    </source>
</evidence>
<comment type="catalytic activity">
    <reaction evidence="10">
        <text>N-succinyl-(2S,6S)-2,6-diaminopimelate + 2-oxoglutarate = (S)-2-succinylamino-6-oxoheptanedioate + L-glutamate</text>
        <dbReference type="Rhea" id="RHEA:11960"/>
        <dbReference type="ChEBI" id="CHEBI:15685"/>
        <dbReference type="ChEBI" id="CHEBI:16810"/>
        <dbReference type="ChEBI" id="CHEBI:29985"/>
        <dbReference type="ChEBI" id="CHEBI:58087"/>
        <dbReference type="EC" id="2.6.1.17"/>
    </reaction>
</comment>
<dbReference type="GO" id="GO:0016212">
    <property type="term" value="F:kynurenine-oxoglutarate transaminase activity"/>
    <property type="evidence" value="ECO:0007669"/>
    <property type="project" value="TreeGrafter"/>
</dbReference>
<dbReference type="InterPro" id="IPR004839">
    <property type="entry name" value="Aminotransferase_I/II_large"/>
</dbReference>
<dbReference type="Gene3D" id="3.90.1150.10">
    <property type="entry name" value="Aspartate Aminotransferase, domain 1"/>
    <property type="match status" value="1"/>
</dbReference>
<evidence type="ECO:0000256" key="11">
    <source>
        <dbReference type="ARBA" id="ARBA00055496"/>
    </source>
</evidence>
<comment type="subunit">
    <text evidence="4">Homodimer.</text>
</comment>
<dbReference type="Proteomes" id="UP000540423">
    <property type="component" value="Unassembled WGS sequence"/>
</dbReference>
<dbReference type="Pfam" id="PF00155">
    <property type="entry name" value="Aminotran_1_2"/>
    <property type="match status" value="1"/>
</dbReference>
<evidence type="ECO:0000256" key="12">
    <source>
        <dbReference type="ARBA" id="ARBA00060594"/>
    </source>
</evidence>
<evidence type="ECO:0000259" key="17">
    <source>
        <dbReference type="Pfam" id="PF00155"/>
    </source>
</evidence>
<keyword evidence="19" id="KW-1185">Reference proteome</keyword>
<protein>
    <recommendedName>
        <fullName evidence="14">Probable N-succinyldiaminopimelate aminotransferase DapC</fullName>
        <ecNumber evidence="13">2.6.1.17</ecNumber>
    </recommendedName>
    <alternativeName>
        <fullName evidence="15">DAP-AT</fullName>
    </alternativeName>
</protein>
<feature type="compositionally biased region" description="Pro residues" evidence="16">
    <location>
        <begin position="10"/>
        <end position="31"/>
    </location>
</feature>
<feature type="compositionally biased region" description="Low complexity" evidence="16">
    <location>
        <begin position="32"/>
        <end position="41"/>
    </location>
</feature>
<evidence type="ECO:0000256" key="6">
    <source>
        <dbReference type="ARBA" id="ARBA00022576"/>
    </source>
</evidence>
<feature type="region of interest" description="Disordered" evidence="16">
    <location>
        <begin position="1"/>
        <end position="53"/>
    </location>
</feature>
<dbReference type="PANTHER" id="PTHR43807:SF20">
    <property type="entry name" value="FI04487P"/>
    <property type="match status" value="1"/>
</dbReference>
<evidence type="ECO:0000313" key="19">
    <source>
        <dbReference type="Proteomes" id="UP000540423"/>
    </source>
</evidence>
<evidence type="ECO:0000256" key="4">
    <source>
        <dbReference type="ARBA" id="ARBA00011738"/>
    </source>
</evidence>
<organism evidence="18 19">
    <name type="scientific">Streptomyces candidus</name>
    <dbReference type="NCBI Taxonomy" id="67283"/>
    <lineage>
        <taxon>Bacteria</taxon>
        <taxon>Bacillati</taxon>
        <taxon>Actinomycetota</taxon>
        <taxon>Actinomycetes</taxon>
        <taxon>Kitasatosporales</taxon>
        <taxon>Streptomycetaceae</taxon>
        <taxon>Streptomyces</taxon>
    </lineage>
</organism>
<evidence type="ECO:0000256" key="8">
    <source>
        <dbReference type="ARBA" id="ARBA00022679"/>
    </source>
</evidence>
<evidence type="ECO:0000256" key="10">
    <source>
        <dbReference type="ARBA" id="ARBA00051121"/>
    </source>
</evidence>
<dbReference type="PANTHER" id="PTHR43807">
    <property type="entry name" value="FI04487P"/>
    <property type="match status" value="1"/>
</dbReference>
<evidence type="ECO:0000256" key="7">
    <source>
        <dbReference type="ARBA" id="ARBA00022605"/>
    </source>
</evidence>